<evidence type="ECO:0000313" key="3">
    <source>
        <dbReference type="EMBL" id="MBC5727201.1"/>
    </source>
</evidence>
<evidence type="ECO:0000256" key="2">
    <source>
        <dbReference type="SAM" id="Phobius"/>
    </source>
</evidence>
<evidence type="ECO:0000256" key="1">
    <source>
        <dbReference type="SAM" id="MobiDB-lite"/>
    </source>
</evidence>
<feature type="compositionally biased region" description="Basic and acidic residues" evidence="1">
    <location>
        <begin position="113"/>
        <end position="127"/>
    </location>
</feature>
<feature type="transmembrane region" description="Helical" evidence="2">
    <location>
        <begin position="27"/>
        <end position="48"/>
    </location>
</feature>
<keyword evidence="4" id="KW-1185">Reference proteome</keyword>
<dbReference type="RefSeq" id="WP_186934583.1">
    <property type="nucleotide sequence ID" value="NZ_JACOPS010000001.1"/>
</dbReference>
<evidence type="ECO:0008006" key="5">
    <source>
        <dbReference type="Google" id="ProtNLM"/>
    </source>
</evidence>
<dbReference type="Proteomes" id="UP000636755">
    <property type="component" value="Unassembled WGS sequence"/>
</dbReference>
<protein>
    <recommendedName>
        <fullName evidence="5">Cell wall hydrolase</fullName>
    </recommendedName>
</protein>
<proteinExistence type="predicted"/>
<gene>
    <name evidence="3" type="ORF">H8R91_01395</name>
</gene>
<comment type="caution">
    <text evidence="3">The sequence shown here is derived from an EMBL/GenBank/DDBJ whole genome shotgun (WGS) entry which is preliminary data.</text>
</comment>
<reference evidence="3 4" key="1">
    <citation type="submission" date="2020-08" db="EMBL/GenBank/DDBJ databases">
        <title>Genome public.</title>
        <authorList>
            <person name="Liu C."/>
            <person name="Sun Q."/>
        </authorList>
    </citation>
    <scope>NUCLEOTIDE SEQUENCE [LARGE SCALE GENOMIC DNA]</scope>
    <source>
        <strain evidence="3 4">NSJ-71</strain>
    </source>
</reference>
<name>A0ABR7HI67_9FIRM</name>
<keyword evidence="2" id="KW-1133">Transmembrane helix</keyword>
<feature type="region of interest" description="Disordered" evidence="1">
    <location>
        <begin position="81"/>
        <end position="138"/>
    </location>
</feature>
<organism evidence="3 4">
    <name type="scientific">Ruminococcus intestinalis</name>
    <dbReference type="NCBI Taxonomy" id="2763066"/>
    <lineage>
        <taxon>Bacteria</taxon>
        <taxon>Bacillati</taxon>
        <taxon>Bacillota</taxon>
        <taxon>Clostridia</taxon>
        <taxon>Eubacteriales</taxon>
        <taxon>Oscillospiraceae</taxon>
        <taxon>Ruminococcus</taxon>
    </lineage>
</organism>
<keyword evidence="2" id="KW-0472">Membrane</keyword>
<dbReference type="EMBL" id="JACOPS010000001">
    <property type="protein sequence ID" value="MBC5727201.1"/>
    <property type="molecule type" value="Genomic_DNA"/>
</dbReference>
<evidence type="ECO:0000313" key="4">
    <source>
        <dbReference type="Proteomes" id="UP000636755"/>
    </source>
</evidence>
<sequence length="273" mass="29800">MRTNNKHTENGKKQVTAKKTSRALKPISFISAIILASACLLIPTTTLAPSVDAYADSRAAAYSVGGIDTFSQSIAENCAETVPTETADKKAEETTAATKPTEKATKPTTAPAKENKTETKATTKPVEEKEEETQPTESVQTYLVNIDNPDTSYSPSRVTLSDYDRAKLERLVMGEAGTMGYEGCALVAQSIRDAMNLSGNTSIDYIIDEYKYYAPTNIEPNSDVKAAVSYIFDNNGSAVQHRIICFYTGESKWHETQNFIISCGNVRFFDLAV</sequence>
<keyword evidence="2" id="KW-0812">Transmembrane</keyword>
<accession>A0ABR7HI67</accession>